<dbReference type="EMBL" id="LCKX01000007">
    <property type="protein sequence ID" value="KKU07680.1"/>
    <property type="molecule type" value="Genomic_DNA"/>
</dbReference>
<dbReference type="InterPro" id="IPR001478">
    <property type="entry name" value="PDZ"/>
</dbReference>
<dbReference type="Pfam" id="PF13365">
    <property type="entry name" value="Trypsin_2"/>
    <property type="match status" value="1"/>
</dbReference>
<name>A0A0G1QGD6_9BACT</name>
<evidence type="ECO:0000256" key="1">
    <source>
        <dbReference type="ARBA" id="ARBA00022670"/>
    </source>
</evidence>
<dbReference type="InterPro" id="IPR051201">
    <property type="entry name" value="Chloro_Bact_Ser_Proteases"/>
</dbReference>
<keyword evidence="2" id="KW-0378">Hydrolase</keyword>
<dbReference type="Pfam" id="PF13180">
    <property type="entry name" value="PDZ_2"/>
    <property type="match status" value="1"/>
</dbReference>
<feature type="domain" description="PDZ" evidence="3">
    <location>
        <begin position="337"/>
        <end position="421"/>
    </location>
</feature>
<evidence type="ECO:0000259" key="3">
    <source>
        <dbReference type="PROSITE" id="PS50106"/>
    </source>
</evidence>
<dbReference type="PATRIC" id="fig|1619041.3.peg.262"/>
<protein>
    <submittedName>
        <fullName evidence="4">Protease Do</fullName>
    </submittedName>
</protein>
<proteinExistence type="predicted"/>
<gene>
    <name evidence="4" type="ORF">UX10_C0007G0011</name>
</gene>
<dbReference type="SMART" id="SM00228">
    <property type="entry name" value="PDZ"/>
    <property type="match status" value="1"/>
</dbReference>
<dbReference type="InterPro" id="IPR009003">
    <property type="entry name" value="Peptidase_S1_PA"/>
</dbReference>
<sequence>MNLLNSLKQYKSSLIASVAASLITTLVVVGAAGAVVAYKRAQVLNFLANGSRGVGTQEDQKEKDDAKKVVNDLLNKISDGKKPAAELSMVDIVKKSKPAVVSIVISKDVPVYEQYYEKQSNPFKDIFGQDVPFDFNVPQLRQKGTEKKDIGGGTGFFISSDGLIVTNRHVVADTAASYTVITNDGKKYPAEVIARDSVLDVAVVKIKGANYAYLEFGNSDKLEVGQTVLAIGNALGEFKNSVSVGIVSGLARSVVAGGNNGSLERLDQVIQTDAAINPGNSGGPLLDTYGRVVGMNAAVAGGGQSIGFALPANSIKNVVESVKKTGKIVRPFLGIRYVPITKELKDANKLSVDYGVLVVRGDKPEELAVVPSSPADKAGVVENDIILEVDGKKLDENTQLALVVRNKKVGDKVKLKMLHKGETKEIEVKLEALPE</sequence>
<dbReference type="InterPro" id="IPR036034">
    <property type="entry name" value="PDZ_sf"/>
</dbReference>
<comment type="caution">
    <text evidence="4">The sequence shown here is derived from an EMBL/GenBank/DDBJ whole genome shotgun (WGS) entry which is preliminary data.</text>
</comment>
<evidence type="ECO:0000313" key="5">
    <source>
        <dbReference type="Proteomes" id="UP000033999"/>
    </source>
</evidence>
<organism evidence="4 5">
    <name type="scientific">Candidatus Magasanikbacteria bacterium GW2011_GWA2_45_39</name>
    <dbReference type="NCBI Taxonomy" id="1619041"/>
    <lineage>
        <taxon>Bacteria</taxon>
        <taxon>Candidatus Magasanikiibacteriota</taxon>
    </lineage>
</organism>
<keyword evidence="1 4" id="KW-0645">Protease</keyword>
<dbReference type="PANTHER" id="PTHR43343:SF3">
    <property type="entry name" value="PROTEASE DO-LIKE 8, CHLOROPLASTIC"/>
    <property type="match status" value="1"/>
</dbReference>
<dbReference type="Gene3D" id="2.30.42.10">
    <property type="match status" value="1"/>
</dbReference>
<dbReference type="PRINTS" id="PR00834">
    <property type="entry name" value="PROTEASES2C"/>
</dbReference>
<dbReference type="GO" id="GO:0004252">
    <property type="term" value="F:serine-type endopeptidase activity"/>
    <property type="evidence" value="ECO:0007669"/>
    <property type="project" value="InterPro"/>
</dbReference>
<dbReference type="Proteomes" id="UP000033999">
    <property type="component" value="Unassembled WGS sequence"/>
</dbReference>
<dbReference type="AlphaFoldDB" id="A0A0G1QGD6"/>
<dbReference type="PANTHER" id="PTHR43343">
    <property type="entry name" value="PEPTIDASE S12"/>
    <property type="match status" value="1"/>
</dbReference>
<accession>A0A0G1QGD6</accession>
<dbReference type="InterPro" id="IPR001940">
    <property type="entry name" value="Peptidase_S1C"/>
</dbReference>
<dbReference type="Gene3D" id="2.40.10.120">
    <property type="match status" value="1"/>
</dbReference>
<dbReference type="SUPFAM" id="SSF50156">
    <property type="entry name" value="PDZ domain-like"/>
    <property type="match status" value="1"/>
</dbReference>
<evidence type="ECO:0000313" key="4">
    <source>
        <dbReference type="EMBL" id="KKU07680.1"/>
    </source>
</evidence>
<dbReference type="SUPFAM" id="SSF50494">
    <property type="entry name" value="Trypsin-like serine proteases"/>
    <property type="match status" value="1"/>
</dbReference>
<reference evidence="4 5" key="1">
    <citation type="journal article" date="2015" name="Nature">
        <title>rRNA introns, odd ribosomes, and small enigmatic genomes across a large radiation of phyla.</title>
        <authorList>
            <person name="Brown C.T."/>
            <person name="Hug L.A."/>
            <person name="Thomas B.C."/>
            <person name="Sharon I."/>
            <person name="Castelle C.J."/>
            <person name="Singh A."/>
            <person name="Wilkins M.J."/>
            <person name="Williams K.H."/>
            <person name="Banfield J.F."/>
        </authorList>
    </citation>
    <scope>NUCLEOTIDE SEQUENCE [LARGE SCALE GENOMIC DNA]</scope>
</reference>
<evidence type="ECO:0000256" key="2">
    <source>
        <dbReference type="ARBA" id="ARBA00022801"/>
    </source>
</evidence>
<dbReference type="GO" id="GO:0006508">
    <property type="term" value="P:proteolysis"/>
    <property type="evidence" value="ECO:0007669"/>
    <property type="project" value="UniProtKB-KW"/>
</dbReference>
<dbReference type="PROSITE" id="PS50106">
    <property type="entry name" value="PDZ"/>
    <property type="match status" value="1"/>
</dbReference>